<comment type="caution">
    <text evidence="4">The sequence shown here is derived from an EMBL/GenBank/DDBJ whole genome shotgun (WGS) entry which is preliminary data.</text>
</comment>
<evidence type="ECO:0000313" key="5">
    <source>
        <dbReference type="Proteomes" id="UP000383932"/>
    </source>
</evidence>
<keyword evidence="2" id="KW-0732">Signal</keyword>
<feature type="signal peptide" evidence="2">
    <location>
        <begin position="1"/>
        <end position="20"/>
    </location>
</feature>
<keyword evidence="4" id="KW-0472">Membrane</keyword>
<reference evidence="4 5" key="1">
    <citation type="journal article" date="2019" name="Fungal Biol. Biotechnol.">
        <title>Draft genome sequence of fastidious pathogen Ceratobasidium theobromae, which causes vascular-streak dieback in Theobroma cacao.</title>
        <authorList>
            <person name="Ali S.S."/>
            <person name="Asman A."/>
            <person name="Shao J."/>
            <person name="Firmansyah A.P."/>
            <person name="Susilo A.W."/>
            <person name="Rosmana A."/>
            <person name="McMahon P."/>
            <person name="Junaid M."/>
            <person name="Guest D."/>
            <person name="Kheng T.Y."/>
            <person name="Meinhardt L.W."/>
            <person name="Bailey B.A."/>
        </authorList>
    </citation>
    <scope>NUCLEOTIDE SEQUENCE [LARGE SCALE GENOMIC DNA]</scope>
    <source>
        <strain evidence="4 5">CT2</strain>
    </source>
</reference>
<protein>
    <submittedName>
        <fullName evidence="4">Transmembrane protein</fullName>
    </submittedName>
</protein>
<keyword evidence="5" id="KW-1185">Reference proteome</keyword>
<evidence type="ECO:0000256" key="1">
    <source>
        <dbReference type="SAM" id="MobiDB-lite"/>
    </source>
</evidence>
<feature type="region of interest" description="Disordered" evidence="1">
    <location>
        <begin position="23"/>
        <end position="42"/>
    </location>
</feature>
<keyword evidence="4" id="KW-0812">Transmembrane</keyword>
<dbReference type="AlphaFoldDB" id="A0A5N5QU12"/>
<dbReference type="EMBL" id="SSOP01000011">
    <property type="protein sequence ID" value="KAB5595255.1"/>
    <property type="molecule type" value="Genomic_DNA"/>
</dbReference>
<evidence type="ECO:0000259" key="3">
    <source>
        <dbReference type="Pfam" id="PF24855"/>
    </source>
</evidence>
<evidence type="ECO:0000313" key="4">
    <source>
        <dbReference type="EMBL" id="KAB5595255.1"/>
    </source>
</evidence>
<feature type="domain" description="DUF7729" evidence="3">
    <location>
        <begin position="69"/>
        <end position="215"/>
    </location>
</feature>
<gene>
    <name evidence="4" type="ORF">CTheo_1333</name>
</gene>
<accession>A0A5N5QU12</accession>
<organism evidence="4 5">
    <name type="scientific">Ceratobasidium theobromae</name>
    <dbReference type="NCBI Taxonomy" id="1582974"/>
    <lineage>
        <taxon>Eukaryota</taxon>
        <taxon>Fungi</taxon>
        <taxon>Dikarya</taxon>
        <taxon>Basidiomycota</taxon>
        <taxon>Agaricomycotina</taxon>
        <taxon>Agaricomycetes</taxon>
        <taxon>Cantharellales</taxon>
        <taxon>Ceratobasidiaceae</taxon>
        <taxon>Ceratobasidium</taxon>
    </lineage>
</organism>
<sequence length="339" mass="34558">MKASGIISALVFAHVAFAQGESSTSATRTGTKSSSTSTSVSDSSAAATPIAISENQTSSNGNPLVPSSASSACTTFLNSFNTDSSMSSCFGPLLTALAAFDPTTGSASSSASATTIIKTLNTFCSSTSCSPVTVRNKLTEFKDACGDELTGASPNTVIIKNYDVLYTLIPFKDAICARDVSTQAYCALNVASSSSTAGNSTQNIVLSSELTASRRKRAQTVLVPNTDAYRSNNLMYLFTSPDMNAGQLCTSCTQQIVSKYIAFESSTPYALGLKNSPLLSGQSALWAAMQEKCPASFLTEVSNIAGVASAADINGASALGGGSLLTALAGALAAGLTLV</sequence>
<evidence type="ECO:0000256" key="2">
    <source>
        <dbReference type="SAM" id="SignalP"/>
    </source>
</evidence>
<proteinExistence type="predicted"/>
<dbReference type="InterPro" id="IPR056146">
    <property type="entry name" value="DUF7729"/>
</dbReference>
<dbReference type="Pfam" id="PF24855">
    <property type="entry name" value="DUF7729"/>
    <property type="match status" value="1"/>
</dbReference>
<feature type="chain" id="PRO_5024354949" evidence="2">
    <location>
        <begin position="21"/>
        <end position="339"/>
    </location>
</feature>
<dbReference type="OrthoDB" id="5588482at2759"/>
<dbReference type="Proteomes" id="UP000383932">
    <property type="component" value="Unassembled WGS sequence"/>
</dbReference>
<name>A0A5N5QU12_9AGAM</name>